<dbReference type="CDD" id="cd00080">
    <property type="entry name" value="H3TH_StructSpec-5'-nucleases"/>
    <property type="match status" value="1"/>
</dbReference>
<dbReference type="GO" id="GO:0006310">
    <property type="term" value="P:DNA recombination"/>
    <property type="evidence" value="ECO:0007669"/>
    <property type="project" value="InterPro"/>
</dbReference>
<dbReference type="InterPro" id="IPR011114">
    <property type="entry name" value="RuvA_C"/>
</dbReference>
<dbReference type="InterPro" id="IPR000085">
    <property type="entry name" value="RuvA"/>
</dbReference>
<accession>A0A381QXL3</accession>
<dbReference type="GO" id="GO:0005524">
    <property type="term" value="F:ATP binding"/>
    <property type="evidence" value="ECO:0007669"/>
    <property type="project" value="InterPro"/>
</dbReference>
<feature type="domain" description="Helix-hairpin-helix DNA-binding motif class 1" evidence="5">
    <location>
        <begin position="14"/>
        <end position="33"/>
    </location>
</feature>
<dbReference type="Gene3D" id="1.10.150.20">
    <property type="entry name" value="5' to 3' exonuclease, C-terminal subdomain"/>
    <property type="match status" value="1"/>
</dbReference>
<keyword evidence="2" id="KW-0227">DNA damage</keyword>
<protein>
    <recommendedName>
        <fullName evidence="5">Helix-hairpin-helix DNA-binding motif class 1 domain-containing protein</fullName>
    </recommendedName>
</protein>
<dbReference type="Pfam" id="PF14520">
    <property type="entry name" value="HHH_5"/>
    <property type="match status" value="1"/>
</dbReference>
<dbReference type="GO" id="GO:0009379">
    <property type="term" value="C:Holliday junction helicase complex"/>
    <property type="evidence" value="ECO:0007669"/>
    <property type="project" value="InterPro"/>
</dbReference>
<dbReference type="EMBL" id="UINC01001571">
    <property type="protein sequence ID" value="SUZ83910.1"/>
    <property type="molecule type" value="Genomic_DNA"/>
</dbReference>
<feature type="domain" description="Helix-hairpin-helix DNA-binding motif class 1" evidence="5">
    <location>
        <begin position="49"/>
        <end position="68"/>
    </location>
</feature>
<name>A0A381QXL3_9ZZZZ</name>
<gene>
    <name evidence="6" type="ORF">METZ01_LOCUS36764</name>
</gene>
<dbReference type="GO" id="GO:0006281">
    <property type="term" value="P:DNA repair"/>
    <property type="evidence" value="ECO:0007669"/>
    <property type="project" value="UniProtKB-KW"/>
</dbReference>
<dbReference type="InterPro" id="IPR010994">
    <property type="entry name" value="RuvA_2-like"/>
</dbReference>
<dbReference type="InterPro" id="IPR003583">
    <property type="entry name" value="Hlx-hairpin-Hlx_DNA-bd_motif"/>
</dbReference>
<dbReference type="Gene3D" id="1.10.8.10">
    <property type="entry name" value="DNA helicase RuvA subunit, C-terminal domain"/>
    <property type="match status" value="1"/>
</dbReference>
<dbReference type="GO" id="GO:0009378">
    <property type="term" value="F:four-way junction helicase activity"/>
    <property type="evidence" value="ECO:0007669"/>
    <property type="project" value="InterPro"/>
</dbReference>
<organism evidence="6">
    <name type="scientific">marine metagenome</name>
    <dbReference type="NCBI Taxonomy" id="408172"/>
    <lineage>
        <taxon>unclassified sequences</taxon>
        <taxon>metagenomes</taxon>
        <taxon>ecological metagenomes</taxon>
    </lineage>
</organism>
<dbReference type="SUPFAM" id="SSF47781">
    <property type="entry name" value="RuvA domain 2-like"/>
    <property type="match status" value="1"/>
</dbReference>
<dbReference type="GO" id="GO:0003677">
    <property type="term" value="F:DNA binding"/>
    <property type="evidence" value="ECO:0007669"/>
    <property type="project" value="UniProtKB-KW"/>
</dbReference>
<evidence type="ECO:0000256" key="2">
    <source>
        <dbReference type="ARBA" id="ARBA00022763"/>
    </source>
</evidence>
<dbReference type="InterPro" id="IPR036267">
    <property type="entry name" value="RuvA_C_sf"/>
</dbReference>
<proteinExistence type="predicted"/>
<keyword evidence="1" id="KW-0963">Cytoplasm</keyword>
<dbReference type="SMART" id="SM00278">
    <property type="entry name" value="HhH1"/>
    <property type="match status" value="2"/>
</dbReference>
<evidence type="ECO:0000256" key="3">
    <source>
        <dbReference type="ARBA" id="ARBA00023125"/>
    </source>
</evidence>
<dbReference type="Pfam" id="PF07499">
    <property type="entry name" value="RuvA_C"/>
    <property type="match status" value="1"/>
</dbReference>
<evidence type="ECO:0000256" key="1">
    <source>
        <dbReference type="ARBA" id="ARBA00022490"/>
    </source>
</evidence>
<dbReference type="AlphaFoldDB" id="A0A381QXL3"/>
<dbReference type="NCBIfam" id="TIGR00084">
    <property type="entry name" value="ruvA"/>
    <property type="match status" value="1"/>
</dbReference>
<reference evidence="6" key="1">
    <citation type="submission" date="2018-05" db="EMBL/GenBank/DDBJ databases">
        <authorList>
            <person name="Lanie J.A."/>
            <person name="Ng W.-L."/>
            <person name="Kazmierczak K.M."/>
            <person name="Andrzejewski T.M."/>
            <person name="Davidsen T.M."/>
            <person name="Wayne K.J."/>
            <person name="Tettelin H."/>
            <person name="Glass J.I."/>
            <person name="Rusch D."/>
            <person name="Podicherti R."/>
            <person name="Tsui H.-C.T."/>
            <person name="Winkler M.E."/>
        </authorList>
    </citation>
    <scope>NUCLEOTIDE SEQUENCE</scope>
</reference>
<evidence type="ECO:0000313" key="6">
    <source>
        <dbReference type="EMBL" id="SUZ83910.1"/>
    </source>
</evidence>
<keyword evidence="4" id="KW-0234">DNA repair</keyword>
<evidence type="ECO:0000259" key="5">
    <source>
        <dbReference type="SMART" id="SM00278"/>
    </source>
</evidence>
<sequence>MFGFKGKSERKLFQQLISVSGIGPSTARTILSSIAPFEIQEAIMSEDLNTIKSIKGIGLKTAQRLIIELKDKVDILEKNDLDLVQEKFNVKLEALKALEVLGFSRSKSENVVNEIYFNDQNIELQQLIKKSLNKL</sequence>
<keyword evidence="3" id="KW-0238">DNA-binding</keyword>
<dbReference type="SUPFAM" id="SSF46929">
    <property type="entry name" value="DNA helicase RuvA subunit, C-terminal domain"/>
    <property type="match status" value="1"/>
</dbReference>
<evidence type="ECO:0000256" key="4">
    <source>
        <dbReference type="ARBA" id="ARBA00023204"/>
    </source>
</evidence>
<dbReference type="CDD" id="cd14332">
    <property type="entry name" value="UBA_RuvA_C"/>
    <property type="match status" value="1"/>
</dbReference>